<dbReference type="OrthoDB" id="134694at2157"/>
<reference evidence="1 3" key="1">
    <citation type="submission" date="2018-05" db="EMBL/GenBank/DDBJ databases">
        <title>Methanosarcina gilichinskyana sp. nov., a novel methanogenic archaeon isolated from Holocene permafrost, North East Russia.</title>
        <authorList>
            <person name="Oshurkova V."/>
            <person name="Meer M."/>
            <person name="Bochkareva O."/>
            <person name="Shcherbakova V."/>
        </authorList>
    </citation>
    <scope>NUCLEOTIDE SEQUENCE [LARGE SCALE GENOMIC DNA]</scope>
    <source>
        <strain evidence="1 3">JL01</strain>
    </source>
</reference>
<dbReference type="Gene3D" id="3.40.30.10">
    <property type="entry name" value="Glutaredoxin"/>
    <property type="match status" value="1"/>
</dbReference>
<name>A0A4P8QXP7_METMZ</name>
<dbReference type="GeneID" id="24877586"/>
<reference evidence="2 4" key="2">
    <citation type="journal article" date="2020" name="Environ. Microbiol. Rep.">
        <title>Redox cycling of Fe(II) and Fe(III) in magnetite accelerates aceticlastic methanogenesis by Methanosarcina mazei.</title>
        <authorList>
            <person name="Wang H."/>
            <person name="Byrne J.M."/>
            <person name="Liu P."/>
            <person name="Liu J."/>
            <person name="Dong X."/>
            <person name="Lu Y."/>
        </authorList>
    </citation>
    <scope>NUCLEOTIDE SEQUENCE [LARGE SCALE GENOMIC DNA]</scope>
    <source>
        <strain evidence="2">Zm-15</strain>
        <strain evidence="4">zm-15</strain>
    </source>
</reference>
<accession>A0A4P8QXP7</accession>
<dbReference type="PANTHER" id="PTHR28106:SF1">
    <property type="entry name" value="MITOCHONDRIAL ATPASE COMPLEX SUBUNIT ATP10"/>
    <property type="match status" value="1"/>
</dbReference>
<gene>
    <name evidence="1" type="ORF">DKM28_11065</name>
    <name evidence="2" type="ORF">FQU78_09955</name>
</gene>
<organism evidence="1 3">
    <name type="scientific">Methanosarcina mazei</name>
    <name type="common">Methanosarcina frisia</name>
    <dbReference type="NCBI Taxonomy" id="2209"/>
    <lineage>
        <taxon>Archaea</taxon>
        <taxon>Methanobacteriati</taxon>
        <taxon>Methanobacteriota</taxon>
        <taxon>Stenosarchaea group</taxon>
        <taxon>Methanomicrobia</taxon>
        <taxon>Methanosarcinales</taxon>
        <taxon>Methanosarcinaceae</taxon>
        <taxon>Methanosarcina</taxon>
    </lineage>
</organism>
<evidence type="ECO:0000313" key="2">
    <source>
        <dbReference type="EMBL" id="QIB91319.1"/>
    </source>
</evidence>
<dbReference type="Pfam" id="PF05176">
    <property type="entry name" value="ATP-synt_10"/>
    <property type="match status" value="1"/>
</dbReference>
<dbReference type="EMBL" id="CP042908">
    <property type="protein sequence ID" value="QIB91319.1"/>
    <property type="molecule type" value="Genomic_DNA"/>
</dbReference>
<dbReference type="InterPro" id="IPR007849">
    <property type="entry name" value="ATP10"/>
</dbReference>
<dbReference type="AlphaFoldDB" id="A0A4P8QXP7"/>
<dbReference type="Proteomes" id="UP000467371">
    <property type="component" value="Chromosome"/>
</dbReference>
<sequence length="188" mass="20936">MQTLISAKNWGDFIKAGPGSSKAAKDIIGQPFPEITSKSLAGRVVHLPEEVKGKVTLVCIAFIRSAQSMIDSWARPFEQEFGKDRRFTVYEVPMINKGWKVLSRMIDSGMRGGIPVEKHDNVVTFYGDYSGYRNALGMENTELAYVFLLDQEGVICWKGEGYSSHETEKKLLSTAMALRPAALKQRGL</sequence>
<evidence type="ECO:0000313" key="4">
    <source>
        <dbReference type="Proteomes" id="UP000467371"/>
    </source>
</evidence>
<dbReference type="PANTHER" id="PTHR28106">
    <property type="entry name" value="MITOCHONDRIAL ATPASE COMPLEX SUBUNIT ATP10"/>
    <property type="match status" value="1"/>
</dbReference>
<dbReference type="RefSeq" id="WP_137726742.1">
    <property type="nucleotide sequence ID" value="NZ_CP117032.1"/>
</dbReference>
<evidence type="ECO:0000313" key="3">
    <source>
        <dbReference type="Proteomes" id="UP000300067"/>
    </source>
</evidence>
<proteinExistence type="predicted"/>
<dbReference type="Proteomes" id="UP000300067">
    <property type="component" value="Chromosome"/>
</dbReference>
<evidence type="ECO:0000313" key="1">
    <source>
        <dbReference type="EMBL" id="QCR16481.1"/>
    </source>
</evidence>
<dbReference type="EMBL" id="CP029709">
    <property type="protein sequence ID" value="QCR16481.1"/>
    <property type="molecule type" value="Genomic_DNA"/>
</dbReference>
<protein>
    <submittedName>
        <fullName evidence="1">Uncharacterized protein</fullName>
    </submittedName>
</protein>